<dbReference type="RefSeq" id="WP_264515139.1">
    <property type="nucleotide sequence ID" value="NZ_JAPDDR010000010.1"/>
</dbReference>
<evidence type="ECO:0000259" key="7">
    <source>
        <dbReference type="Pfam" id="PF00082"/>
    </source>
</evidence>
<dbReference type="PRINTS" id="PR00723">
    <property type="entry name" value="SUBTILISIN"/>
</dbReference>
<feature type="active site" description="Charge relay system" evidence="5">
    <location>
        <position position="210"/>
    </location>
</feature>
<sequence>MKRGTQRLAILLAILGSGVAGWWITRSASQPAPVKQVVEAPAPKPVYDPPPLEKKTEKRPSVKIQRDTAAEEEGALEYQRSLRFSSREAMEQFLTKAKSKGIAILGSIDQLNALHVGFLSLDDLNGLLDGSEETAYIYPVNLPTPATEGLPEGAVGMGDTLLSWLGIKGDNANFGANVKFVVLDTGSTLDGANNRNFVKLPENPADQNGHGTAVNDLIKQIAPAADVASYRIADDNGRSNTFLMTQGIMAALEARVDIINISMGSYGNSALLKDAVDQALAAGIKIFASAGNEGYTQVSYPAAYEGVVSVGAVDANGSYLPFSNSGSVSVTAPGLDLLTAWTGGKTVYFTGTSASAPIVAAATAAVMSQGGPKTTSSSAYSKLTDYLNDAGAPGDDSYYGSGMVDLGRVFQGGVAGIPDAAIAANYISTNANGQTQLQVVVQNRGTTTLINAPVTVTTPAGTSTMYVSTLRPGAISTFTLPLTVTDAGARVQSQVSNGSGDIKPSNNRRTDVYAAPTSN</sequence>
<feature type="domain" description="Peptidase S8/S53" evidence="7">
    <location>
        <begin position="195"/>
        <end position="402"/>
    </location>
</feature>
<comment type="caution">
    <text evidence="8">The sequence shown here is derived from an EMBL/GenBank/DDBJ whole genome shotgun (WGS) entry which is preliminary data.</text>
</comment>
<dbReference type="Proteomes" id="UP001165653">
    <property type="component" value="Unassembled WGS sequence"/>
</dbReference>
<evidence type="ECO:0000256" key="1">
    <source>
        <dbReference type="ARBA" id="ARBA00011073"/>
    </source>
</evidence>
<feature type="compositionally biased region" description="Polar residues" evidence="6">
    <location>
        <begin position="494"/>
        <end position="507"/>
    </location>
</feature>
<reference evidence="8" key="1">
    <citation type="submission" date="2022-10" db="EMBL/GenBank/DDBJ databases">
        <title>Luteolibacter sp. GHJ8, whole genome shotgun sequencing project.</title>
        <authorList>
            <person name="Zhao G."/>
            <person name="Shen L."/>
        </authorList>
    </citation>
    <scope>NUCLEOTIDE SEQUENCE</scope>
    <source>
        <strain evidence="8">GHJ8</strain>
    </source>
</reference>
<name>A0ABT3G7I2_9BACT</name>
<comment type="similarity">
    <text evidence="1 5">Belongs to the peptidase S8 family.</text>
</comment>
<dbReference type="InterPro" id="IPR000209">
    <property type="entry name" value="Peptidase_S8/S53_dom"/>
</dbReference>
<evidence type="ECO:0000256" key="4">
    <source>
        <dbReference type="ARBA" id="ARBA00022825"/>
    </source>
</evidence>
<organism evidence="8 9">
    <name type="scientific">Luteolibacter rhizosphaerae</name>
    <dbReference type="NCBI Taxonomy" id="2989719"/>
    <lineage>
        <taxon>Bacteria</taxon>
        <taxon>Pseudomonadati</taxon>
        <taxon>Verrucomicrobiota</taxon>
        <taxon>Verrucomicrobiia</taxon>
        <taxon>Verrucomicrobiales</taxon>
        <taxon>Verrucomicrobiaceae</taxon>
        <taxon>Luteolibacter</taxon>
    </lineage>
</organism>
<dbReference type="InterPro" id="IPR015500">
    <property type="entry name" value="Peptidase_S8_subtilisin-rel"/>
</dbReference>
<dbReference type="PANTHER" id="PTHR43806:SF11">
    <property type="entry name" value="CEREVISIN-RELATED"/>
    <property type="match status" value="1"/>
</dbReference>
<evidence type="ECO:0000256" key="5">
    <source>
        <dbReference type="PROSITE-ProRule" id="PRU01240"/>
    </source>
</evidence>
<evidence type="ECO:0000313" key="9">
    <source>
        <dbReference type="Proteomes" id="UP001165653"/>
    </source>
</evidence>
<gene>
    <name evidence="8" type="ORF">OJ996_18525</name>
</gene>
<dbReference type="InterPro" id="IPR023828">
    <property type="entry name" value="Peptidase_S8_Ser-AS"/>
</dbReference>
<keyword evidence="3 5" id="KW-0378">Hydrolase</keyword>
<keyword evidence="9" id="KW-1185">Reference proteome</keyword>
<dbReference type="Pfam" id="PF00082">
    <property type="entry name" value="Peptidase_S8"/>
    <property type="match status" value="1"/>
</dbReference>
<proteinExistence type="inferred from homology"/>
<dbReference type="PROSITE" id="PS00138">
    <property type="entry name" value="SUBTILASE_SER"/>
    <property type="match status" value="1"/>
</dbReference>
<evidence type="ECO:0000256" key="6">
    <source>
        <dbReference type="SAM" id="MobiDB-lite"/>
    </source>
</evidence>
<dbReference type="EMBL" id="JAPDDR010000010">
    <property type="protein sequence ID" value="MCW1915587.1"/>
    <property type="molecule type" value="Genomic_DNA"/>
</dbReference>
<feature type="region of interest" description="Disordered" evidence="6">
    <location>
        <begin position="40"/>
        <end position="72"/>
    </location>
</feature>
<dbReference type="InterPro" id="IPR036852">
    <property type="entry name" value="Peptidase_S8/S53_dom_sf"/>
</dbReference>
<dbReference type="SUPFAM" id="SSF52743">
    <property type="entry name" value="Subtilisin-like"/>
    <property type="match status" value="1"/>
</dbReference>
<evidence type="ECO:0000256" key="3">
    <source>
        <dbReference type="ARBA" id="ARBA00022801"/>
    </source>
</evidence>
<evidence type="ECO:0000313" key="8">
    <source>
        <dbReference type="EMBL" id="MCW1915587.1"/>
    </source>
</evidence>
<accession>A0ABT3G7I2</accession>
<keyword evidence="2 5" id="KW-0645">Protease</keyword>
<dbReference type="PROSITE" id="PS51892">
    <property type="entry name" value="SUBTILASE"/>
    <property type="match status" value="1"/>
</dbReference>
<dbReference type="InterPro" id="IPR050131">
    <property type="entry name" value="Peptidase_S8_subtilisin-like"/>
</dbReference>
<feature type="active site" description="Charge relay system" evidence="5">
    <location>
        <position position="353"/>
    </location>
</feature>
<evidence type="ECO:0000256" key="2">
    <source>
        <dbReference type="ARBA" id="ARBA00022670"/>
    </source>
</evidence>
<keyword evidence="4 5" id="KW-0720">Serine protease</keyword>
<dbReference type="Gene3D" id="3.40.50.200">
    <property type="entry name" value="Peptidase S8/S53 domain"/>
    <property type="match status" value="1"/>
</dbReference>
<dbReference type="PANTHER" id="PTHR43806">
    <property type="entry name" value="PEPTIDASE S8"/>
    <property type="match status" value="1"/>
</dbReference>
<feature type="compositionally biased region" description="Basic and acidic residues" evidence="6">
    <location>
        <begin position="51"/>
        <end position="69"/>
    </location>
</feature>
<feature type="region of interest" description="Disordered" evidence="6">
    <location>
        <begin position="494"/>
        <end position="519"/>
    </location>
</feature>
<protein>
    <submittedName>
        <fullName evidence="8">S8 family serine peptidase</fullName>
    </submittedName>
</protein>
<feature type="active site" description="Charge relay system" evidence="5">
    <location>
        <position position="184"/>
    </location>
</feature>